<dbReference type="GO" id="GO:0000027">
    <property type="term" value="P:ribosomal large subunit assembly"/>
    <property type="evidence" value="ECO:0007669"/>
    <property type="project" value="InterPro"/>
</dbReference>
<dbReference type="GO" id="GO:0000055">
    <property type="term" value="P:ribosomal large subunit export from nucleus"/>
    <property type="evidence" value="ECO:0007669"/>
    <property type="project" value="TreeGrafter"/>
</dbReference>
<evidence type="ECO:0000256" key="5">
    <source>
        <dbReference type="ARBA" id="ARBA00022840"/>
    </source>
</evidence>
<dbReference type="InterPro" id="IPR040848">
    <property type="entry name" value="AAA_lid_7"/>
</dbReference>
<comment type="activity regulation">
    <text evidence="11">Mycophenolic acid (MPA) is a non-competitive inhibitor that prevents formation of the closed enzyme conformation by binding to the same site as the amobile flap. In contrast, mizoribine monophosphate (MZP) is a competitive inhibitor that induces the closed conformation. MPA is a potent inhibitor of mammalian IMPDHs but a poor inhibitor of the bacterial enzymes. MZP is a more potent inhibitor of bacterial IMPDH.</text>
</comment>
<feature type="binding site" evidence="11">
    <location>
        <begin position="4757"/>
        <end position="4759"/>
    </location>
    <ligand>
        <name>IMP</name>
        <dbReference type="ChEBI" id="CHEBI:58053"/>
    </ligand>
</feature>
<dbReference type="SUPFAM" id="SSF53300">
    <property type="entry name" value="vWA-like"/>
    <property type="match status" value="1"/>
</dbReference>
<dbReference type="PROSITE" id="PS50234">
    <property type="entry name" value="VWFA"/>
    <property type="match status" value="1"/>
</dbReference>
<feature type="domain" description="CBS" evidence="17">
    <location>
        <begin position="4507"/>
        <end position="4566"/>
    </location>
</feature>
<dbReference type="EMBL" id="LWCA01000050">
    <property type="protein sequence ID" value="OAF71458.1"/>
    <property type="molecule type" value="Genomic_DNA"/>
</dbReference>
<comment type="pathway">
    <text evidence="11 14">Purine metabolism; XMP biosynthesis via de novo pathway; XMP from IMP: step 1/1.</text>
</comment>
<feature type="binding site" description="in other chain" evidence="11">
    <location>
        <position position="4721"/>
    </location>
    <ligand>
        <name>K(+)</name>
        <dbReference type="ChEBI" id="CHEBI:29103"/>
        <note>ligand shared between two tetrameric partners</note>
    </ligand>
</feature>
<organism evidence="18 19">
    <name type="scientific">Intoshia linei</name>
    <dbReference type="NCBI Taxonomy" id="1819745"/>
    <lineage>
        <taxon>Eukaryota</taxon>
        <taxon>Metazoa</taxon>
        <taxon>Spiralia</taxon>
        <taxon>Lophotrochozoa</taxon>
        <taxon>Mesozoa</taxon>
        <taxon>Orthonectida</taxon>
        <taxon>Rhopaluridae</taxon>
        <taxon>Intoshia</taxon>
    </lineage>
</organism>
<name>A0A177BAV7_9BILA</name>
<dbReference type="InterPro" id="IPR000644">
    <property type="entry name" value="CBS_dom"/>
</dbReference>
<keyword evidence="10 12" id="KW-0539">Nucleus</keyword>
<sequence length="4881" mass="566925">MNENTFTNNMITKNENIDIIRNVDIIFFTITKKLSVDDFVVNLKKLAYLSLKNSNCDRYIIKCVKKLFNTFWTKYSKLRNSEHRKRQKIIDVSSFYRNNALFIYTLFSHYRCEINEIMCEIDCFFQAIKTSHNDTKWLLLKVYQIMTNMHPKYFQFYLKIYDLKEQNYQFKYNTLKSHLKCELVESLCEKKYEISDDFVMLNETKCFYDRFLDNQKNRKSTLIVGPKSCGKLSFLISVSKLLSIKYVTIYCDPQMDVKAMKKGEWILIRNMSNAPNEFYTMLVQLLRTNSIDFISNKCENFVVHANFLFVATDTKKNDECAKFYFEYLKNYFDVFYFQNLSLENVDKIIKKKYKNLSYPDIDTVFILWEIYVNFIKTLNLTENLNKIFKFVNRMNNFASRKKLSNLVLFINAYDCFCVNYRDATLSRKLADLLATNLNIGEKEMMDILEKRRPVLKMTKKVFSIGISNNVHTNCSTPTDNFALTQQASRLLESLSLSIENRENVLLVGETGIGKTSIVQYYSQLHNKKLYIINMNQESDSVDLFGGYYPIDIKKFISPLKEKFEKAFVSSCKVSKNKEFIKNLIKLWVKRDWISLLKTMSQSSKLFKNKTSDSEKKIWTSLYSQIIFTIKNLEKWKSETYFEFMEGLFLKAYKEGAWVLLDEINLASTETLYSLCQILENSDNLSILNCPNDNYSRNENFRIFACMNPSTDVGKKDLPENVRQRFTEFYISSNISTSDLDILISFYLKNLQSISRDHINKIVKLYQKLLEMSQSGQILDCYGKIHHFSLRTLCRSLKIALKNSCQNSLVSLYEAFKLNFLTKLNSYSLNLLEDLIKKSLFTGKELKIIDSYKIPSPGSKYYMVYGYWLLIGNAEPYTNPLYILTDSVKYNLKRLARIISLQNSAVLIEGDTSVDEINLAQTEILESLNRVLDDNREIYIPETQTTIKAHPAFMLFATQNPSGLYGGRKALSRAFRNRFIELQFFDIVSKELTQILVQSCHVPQTQAKKMVKVMMELQTIRKSSNVFVGKQGYMTLRDLFRWSNRFVCTRNNAEEFMYDWDLMLAEYGYLLLSGRLRRLSETCAVKKIIEKIFNVKIDNDRLFKFNKNTSLVVKPIFEQIQNYFKTDKSIVPTESYTRMLILVGLAIKFNEPVLLVGETGCGKTTIVQIFTEIYKKQLFTVNCHMNTEASDFIGSIRPNKNCDKKVFVWVDGPLVKAMKSGNYFLIDEISLTDDSVLERLNSVIEREKILTIPEKPENSEKSSTNCIINAHKEFNLIATMNPSGDYGKKELSSALRNRFTECWCYAEMNETEIESIFKGILSNKNVCIIKILTQFIIWLIQFNTCKISTRDLKKIAKFINKNKFNIQTAIYHSLHATMIDKIDDKKIQNSLDLKLQQLFKKYNFSVDKIVKFKKNVVKIDGKFGVDPFYIDATIIKENCFVFESPTTCENLGRIIRAMSFSETNALLLEGEPGVGKTSTIMALAQSSGNEIVRINLSDQTDVSDLFGTYVPNCADEKSNVFIWKDGPFISALRKGHWIILDEMNLASQAVLESLNACLDHRGCVYIPEIDKSFVLDRTKTFIFACQNPQKCGDGRKGLPKSFKNRFMSVYMTSLTNDDYEYILFDSFRNVDKKMIKKMVQFNFNFSIIVKKFNLTIDCNLRDLFRWCTLVNDKSLNPGVFIELLYSSKVGQSFNYKNFTDLNVFAVEKDSVISIDLSNDYLKVGSAIFPVNGNVDVDAKLTHHLLKKEIHPQFLHNFEKILTCLEKKWMPILIYESESGVDPLLAFQFLSHFTMNNLKVLGVSPSMDTIDLMGSFEQTSVKNFKKISNNFLLLLNDIKSQLFNEIFQNFDIFAQFVNFLYDLEGFIFEYKKNFQNYLNVKTDLDILDKLFQKNNVDSQRFTISIEKFKKNSIIVSCVNSFEWIESVLINAIRYGKWIVVENINCASSAILDRLNGLLEFNGVMSMTESHAKDEHILKPHKDFRIMATMNLKFGFVSRAMRNRCIEIYFNVPPKSHFVDYVMFKQFLNKFELSNLNTQMVLAVNFKDGIELDSQILSHFIFFCKLLKKSDALLFILQNLNPKWLKCFENFHKTEIMLRTETETLKCSINVPYKFFDIYASYVNLIHVNITNSNDLFNFNWRSILSNEKIDIFRMIQNFEIFLNYMNIINLKNFQNDQNDDTESILYMWQKLYKFFKIDQVDHVKFLNITACNCLSVFEMWKSYTNVILDIHYTQEEFTDNINTRLCIKNADSVANDPVKLMDETSFLYQEKIDKSDNIMYTITCFWHLLLSDKYDLQTLKNLACSNVPTDILYLLKKIVIQSSEFTLVNIQSLWYLSYFLTSSTDYRENLINCLVKSPNCGFFKYQLSEKCLDLLIQNIVNFEKPIYCLNGIVQVYTPRIEKFLNNVYYKLARKVQFNWNCDFSLITNIIMFYKIFNFNDNNEWWIGIEQFLEKIKQFNDKSNESEKFINFFILNVIVILTTLVGFQIDPVLWVLGKWTCMESLLNNLKSRESVYSLYRDTFANSLDQDLYQNILSNLILKSEKKVKKKVLPYRSFDSRDKFKNLQKYVENFMQNFFKPSILILLLEYYQFNYCGNVEMVLNVTLSSKILNFTKSLNNFVYHLKCNFLEFADVIVEFYQSLVLLSVMFTKIYFDLEMISKTQNSILNIQKNLKKKKNLLLKLSLNFPVILNVINLKNILQSFSQFNNQKYDTFQKYQILMVYHFFYSTLYSNLLDKKGLYEIFNFILHYWKCLNLNYQNLSIAKDSMYAYKDEDINEQFKTDNEIESDILRNWFPTYFDDFSDLAEYENFRNDDKTSGKTIDGNIQLLNQFSFSFLKNIDGYFDNCKLRQYYDFSSSFASFCKNIYSVTKKMYNANLIKDDGSFGYIKFHCMDYLNNSSIYFKNVVFNIFHDPCPKESIRVKSLVSKVKIFVDNLIEMWPDNQILVDILKISNKIMSFDVNFPLMKFVSALDILLLKIEQWEIVACKEASLREYYSNLANVLLELHKMEMVYWKNLLDIAESKIEQKEYKWFFYIIDLLTLEINLDEFIVSIFNFLYQTNMIQLKIRLSLISRILKLFEYLSSFIRPNSGLIVVINIYKYFDGIIYPNLEKLMNVRLKPILSQFLDFIKIQSVKKDVNYWAIKQNYRKIHSTLAKYVRQYMAIKMEPISGYLRKISLVDEKNNSIKLNLLVDSENSNVRYFKILQKISKFNLKVVLNLDCSYVIEEIKQFDKKISIQPKPIKRDECVDKENQNDTTMEKSVRAEKKVYNSNIKQLGQFKHLIIKSIFNQFKSIGVFYKKGNLFDTSKLLNSAFSTKCFKNFDIGKMYPGDLLEKYFYNIIYIYKEMTLGKCHQSVHCYVLILNGLSNVCIHASSFWKSIFVKFSNNRHKYDLLLKKLFNSITVLRYNQSTENIDFDSTKLITSLCYYLNNFKNTIHDITCFFNQIKFYFNLLKNRNFLEFYNSISGIIDKILDEIDILPLISYNIENVYTVSVKKTIKFVDDVKRKIFNILPSLEKLQHFFIGKPFHLEIDNILDKIKNVNFDQTKFTVESLVFDYSKFDRFIDSLAKELISIIYNVGKVYNSVLPNLIALENDEFKIIQSYKKIFKCLVLDDKNKILKKLTILVKISQYSQFLKSNYCKNLSKIMFLNNILKDYLSLYHLLNDALFKIAENRMYLYYKTINTLYKLYIDGLQLPEQIDLEEENDEENQVIESGMGLDSAAGEGDERDVTDQIETQDQLEGLEGDDKSDDEAETKGEDDAVEMTDDFNGCSDAGSGSSSDDGSDENEIDKDDLDDAIGDLGSHTASDFENVSDGSEGYDDTADEFDDVEAAETEKELKNKSNQNKKPHDEEENESIDSFDSFHDNDGKDSENDVKNVSENNMESNSESEPMSNDENDSDLIADSLHNISDDCQDSVSGLDAESVDDVEQLNEENLNKENQIGTELLNDDMDDENKNGKSQNGHNETEPLEKLKDDTNNASQSNDQNVPGCEESNFNNQNNLKDKFKNAKKPQKSNATECSLDSLKKKEIVDCHTDNVENEKVDSNECEIVEDDQHETVIADAYDAYIKMIDICYANEFKDGENNDIDVNDFDNVLQVDDEINQDEDNVKKNNDNKKFDNNDSDMVDNFCKMELMTTNDAIMKDGEDVVTTEIQNKWIEYENVVEHKAFELCERLKFILEETEISKFKGNYRTGRKLNMKRVIEFIASDFRRDKMWLRRLEPGKRDYKILLAIDDSASMLTNNNYEISLKSAAMLAKAMNLAEIGEFSLAKFGQQFEIVHPFSKYFMSSDGEKVIKSFQFKQANTHIENLLNGALEYFDSHNQKFFQQNKLSNLLIIISDGRGVFLNGINSVRRAIRKLEDEKNIFIVFVVLDNTGNQCSIKDIKVPIFSNDGRPTIVSYMNLFPFKYYIIIDDVNSLSQVLSDSLQRCDIIVLPGYIDFVPDNVNVKSRLSRRISLNVPLLSSPMDTVTESRQAIAMALCGGVGVIHCNCDADYQADQVFKVKKYEQGFILDPKCLSPTNTVADIWHIKKEFGYSGVPITENGKLGSKLVGLVTRRDIDFFSNDDFDTPLKDVMNKFENLTVAPHGVTHKEATEILQKNKKGKLPIVNKSGELIAIISRKDFKRSREFPMASRDAKNQLLCGAAVSTHKCDFARVDQLVKAGVDFLIIDSAQGSSIYQLEMLKYIKENYPSIDVIGGNVVTCKQAKVLIDAGVHALRVGMGCGSICITQEVMAVGRAQGSAVYYVSKLANKHDIPVIADGGVSNVGHIVKALCLGASSVMMGSLMAGTHESPGSYYFTDGLRLKKYRGMGSIEAMNCGKASKERYYVDQKSKIQHSFQDIGVKSITDLWNNIKNGSVKFEKRSHASQTEGGVHSLHSYEKRYY</sequence>
<dbReference type="InterPro" id="IPR027417">
    <property type="entry name" value="P-loop_NTPase"/>
</dbReference>
<dbReference type="Gene3D" id="3.20.20.70">
    <property type="entry name" value="Aldolase class I"/>
    <property type="match status" value="1"/>
</dbReference>
<feature type="compositionally biased region" description="Polar residues" evidence="15">
    <location>
        <begin position="3975"/>
        <end position="3984"/>
    </location>
</feature>
<dbReference type="NCBIfam" id="TIGR01302">
    <property type="entry name" value="IMP_dehydrog"/>
    <property type="match status" value="1"/>
</dbReference>
<comment type="cofactor">
    <cofactor evidence="11">
        <name>K(+)</name>
        <dbReference type="ChEBI" id="CHEBI:29103"/>
    </cofactor>
</comment>
<evidence type="ECO:0000256" key="10">
    <source>
        <dbReference type="ARBA" id="ARBA00023242"/>
    </source>
</evidence>
<feature type="compositionally biased region" description="Basic and acidic residues" evidence="15">
    <location>
        <begin position="3962"/>
        <end position="3974"/>
    </location>
</feature>
<dbReference type="OrthoDB" id="422220at2759"/>
<feature type="binding site" evidence="11">
    <location>
        <begin position="4780"/>
        <end position="4781"/>
    </location>
    <ligand>
        <name>IMP</name>
        <dbReference type="ChEBI" id="CHEBI:58053"/>
    </ligand>
</feature>
<feature type="compositionally biased region" description="Acidic residues" evidence="15">
    <location>
        <begin position="3814"/>
        <end position="3829"/>
    </location>
</feature>
<comment type="caution">
    <text evidence="11">Lacks conserved residue(s) required for the propagation of feature annotation.</text>
</comment>
<gene>
    <name evidence="18" type="ORF">A3Q56_00777</name>
</gene>
<dbReference type="InterPro" id="IPR011704">
    <property type="entry name" value="ATPase_dyneun-rel_AAA"/>
</dbReference>
<dbReference type="Pfam" id="PF07728">
    <property type="entry name" value="AAA_5"/>
    <property type="match status" value="6"/>
</dbReference>
<comment type="function">
    <text evidence="12">Nuclear chaperone required for maturation and nuclear export of pre-60S ribosome subunits.</text>
</comment>
<dbReference type="GO" id="GO:0003938">
    <property type="term" value="F:IMP dehydrogenase activity"/>
    <property type="evidence" value="ECO:0007669"/>
    <property type="project" value="UniProtKB-UniRule"/>
</dbReference>
<evidence type="ECO:0000313" key="19">
    <source>
        <dbReference type="Proteomes" id="UP000078046"/>
    </source>
</evidence>
<feature type="compositionally biased region" description="Acidic residues" evidence="15">
    <location>
        <begin position="3920"/>
        <end position="3929"/>
    </location>
</feature>
<dbReference type="GO" id="GO:0030687">
    <property type="term" value="C:preribosome, large subunit precursor"/>
    <property type="evidence" value="ECO:0007669"/>
    <property type="project" value="TreeGrafter"/>
</dbReference>
<feature type="domain" description="VWFA" evidence="16">
    <location>
        <begin position="4225"/>
        <end position="4423"/>
    </location>
</feature>
<accession>A0A177BAV7</accession>
<evidence type="ECO:0000259" key="16">
    <source>
        <dbReference type="PROSITE" id="PS50234"/>
    </source>
</evidence>
<dbReference type="FunFam" id="3.40.50.300:FF:000142">
    <property type="entry name" value="Midasin"/>
    <property type="match status" value="1"/>
</dbReference>
<dbReference type="Proteomes" id="UP000078046">
    <property type="component" value="Unassembled WGS sequence"/>
</dbReference>
<comment type="catalytic activity">
    <reaction evidence="11 14">
        <text>IMP + NAD(+) + H2O = XMP + NADH + H(+)</text>
        <dbReference type="Rhea" id="RHEA:11708"/>
        <dbReference type="ChEBI" id="CHEBI:15377"/>
        <dbReference type="ChEBI" id="CHEBI:15378"/>
        <dbReference type="ChEBI" id="CHEBI:57464"/>
        <dbReference type="ChEBI" id="CHEBI:57540"/>
        <dbReference type="ChEBI" id="CHEBI:57945"/>
        <dbReference type="ChEBI" id="CHEBI:58053"/>
        <dbReference type="EC" id="1.1.1.205"/>
    </reaction>
</comment>
<dbReference type="SMART" id="SM01240">
    <property type="entry name" value="IMPDH"/>
    <property type="match status" value="1"/>
</dbReference>
<dbReference type="SUPFAM" id="SSF51412">
    <property type="entry name" value="Inosine monophosphate dehydrogenase (IMPDH)"/>
    <property type="match status" value="2"/>
</dbReference>
<dbReference type="InterPro" id="IPR036465">
    <property type="entry name" value="vWFA_dom_sf"/>
</dbReference>
<evidence type="ECO:0000256" key="13">
    <source>
        <dbReference type="PROSITE-ProRule" id="PRU00703"/>
    </source>
</evidence>
<feature type="binding site" evidence="11">
    <location>
        <position position="4667"/>
    </location>
    <ligand>
        <name>NAD(+)</name>
        <dbReference type="ChEBI" id="CHEBI:57540"/>
    </ligand>
</feature>
<keyword evidence="11 14" id="KW-0332">GMP biosynthesis</keyword>
<keyword evidence="11 14" id="KW-0658">Purine biosynthesis</keyword>
<evidence type="ECO:0000256" key="14">
    <source>
        <dbReference type="RuleBase" id="RU003928"/>
    </source>
</evidence>
<proteinExistence type="inferred from homology"/>
<dbReference type="Gene3D" id="3.40.50.410">
    <property type="entry name" value="von Willebrand factor, type A domain"/>
    <property type="match status" value="1"/>
</dbReference>
<feature type="binding site" evidence="11">
    <location>
        <position position="4722"/>
    </location>
    <ligand>
        <name>IMP</name>
        <dbReference type="ChEBI" id="CHEBI:58053"/>
    </ligand>
</feature>
<keyword evidence="5 12" id="KW-0067">ATP-binding</keyword>
<dbReference type="SUPFAM" id="SSF52540">
    <property type="entry name" value="P-loop containing nucleoside triphosphate hydrolases"/>
    <property type="match status" value="7"/>
</dbReference>
<keyword evidence="8 13" id="KW-0129">CBS domain</keyword>
<dbReference type="InterPro" id="IPR001093">
    <property type="entry name" value="IMP_DH_GMPRt"/>
</dbReference>
<keyword evidence="19" id="KW-1185">Reference proteome</keyword>
<feature type="compositionally biased region" description="Low complexity" evidence="15">
    <location>
        <begin position="3767"/>
        <end position="3778"/>
    </location>
</feature>
<feature type="active site" description="Thioimidate intermediate" evidence="11">
    <location>
        <position position="4724"/>
    </location>
</feature>
<dbReference type="InterPro" id="IPR015875">
    <property type="entry name" value="IMP_DH/GMP_Rdtase_CS"/>
</dbReference>
<dbReference type="GO" id="GO:0016887">
    <property type="term" value="F:ATP hydrolysis activity"/>
    <property type="evidence" value="ECO:0007669"/>
    <property type="project" value="InterPro"/>
</dbReference>
<feature type="domain" description="CBS" evidence="17">
    <location>
        <begin position="4572"/>
        <end position="4630"/>
    </location>
</feature>
<dbReference type="FunFam" id="3.40.50.300:FF:001384">
    <property type="entry name" value="Midasin"/>
    <property type="match status" value="1"/>
</dbReference>
<dbReference type="PROSITE" id="PS51371">
    <property type="entry name" value="CBS"/>
    <property type="match status" value="2"/>
</dbReference>
<dbReference type="PANTHER" id="PTHR48103">
    <property type="entry name" value="MIDASIN-RELATED"/>
    <property type="match status" value="1"/>
</dbReference>
<dbReference type="InterPro" id="IPR003593">
    <property type="entry name" value="AAA+_ATPase"/>
</dbReference>
<dbReference type="Pfam" id="PF00478">
    <property type="entry name" value="IMPDH"/>
    <property type="match status" value="1"/>
</dbReference>
<dbReference type="Pfam" id="PF00571">
    <property type="entry name" value="CBS"/>
    <property type="match status" value="2"/>
</dbReference>
<evidence type="ECO:0000259" key="17">
    <source>
        <dbReference type="PROSITE" id="PS51371"/>
    </source>
</evidence>
<dbReference type="InterPro" id="IPR013785">
    <property type="entry name" value="Aldolase_TIM"/>
</dbReference>
<feature type="compositionally biased region" description="Acidic residues" evidence="15">
    <location>
        <begin position="3738"/>
        <end position="3750"/>
    </location>
</feature>
<dbReference type="GO" id="GO:0005730">
    <property type="term" value="C:nucleolus"/>
    <property type="evidence" value="ECO:0007669"/>
    <property type="project" value="UniProtKB-SubCell"/>
</dbReference>
<evidence type="ECO:0000313" key="18">
    <source>
        <dbReference type="EMBL" id="OAF71458.1"/>
    </source>
</evidence>
<dbReference type="Gene3D" id="3.40.50.300">
    <property type="entry name" value="P-loop containing nucleotide triphosphate hydrolases"/>
    <property type="match status" value="6"/>
</dbReference>
<dbReference type="GO" id="GO:0005524">
    <property type="term" value="F:ATP binding"/>
    <property type="evidence" value="ECO:0007669"/>
    <property type="project" value="UniProtKB-KW"/>
</dbReference>
<dbReference type="SMART" id="SM00382">
    <property type="entry name" value="AAA"/>
    <property type="match status" value="3"/>
</dbReference>
<dbReference type="GO" id="GO:0006177">
    <property type="term" value="P:GMP biosynthetic process"/>
    <property type="evidence" value="ECO:0007669"/>
    <property type="project" value="UniProtKB-UniRule"/>
</dbReference>
<comment type="similarity">
    <text evidence="11">Belongs to the IMPDH/GMPR family.</text>
</comment>
<dbReference type="HAMAP" id="MF_01964">
    <property type="entry name" value="IMPDH"/>
    <property type="match status" value="1"/>
</dbReference>
<feature type="region of interest" description="Disordered" evidence="15">
    <location>
        <begin position="3732"/>
        <end position="4015"/>
    </location>
</feature>
<dbReference type="SMART" id="SM00116">
    <property type="entry name" value="CBS"/>
    <property type="match status" value="2"/>
</dbReference>
<dbReference type="GO" id="GO:0005737">
    <property type="term" value="C:cytoplasm"/>
    <property type="evidence" value="ECO:0007669"/>
    <property type="project" value="UniProtKB-SubCell"/>
</dbReference>
<keyword evidence="9 12" id="KW-0143">Chaperone</keyword>
<dbReference type="InterPro" id="IPR005990">
    <property type="entry name" value="IMP_DH"/>
</dbReference>
<dbReference type="EC" id="1.1.1.205" evidence="11 14"/>
<feature type="binding site" evidence="11">
    <location>
        <begin position="4804"/>
        <end position="4808"/>
    </location>
    <ligand>
        <name>IMP</name>
        <dbReference type="ChEBI" id="CHEBI:58053"/>
    </ligand>
</feature>
<comment type="caution">
    <text evidence="18">The sequence shown here is derived from an EMBL/GenBank/DDBJ whole genome shotgun (WGS) entry which is preliminary data.</text>
</comment>
<comment type="similarity">
    <text evidence="3 12">Belongs to the midasin family.</text>
</comment>
<keyword evidence="11 14" id="KW-0520">NAD</keyword>
<keyword evidence="7 11" id="KW-0560">Oxidoreductase</keyword>
<comment type="subunit">
    <text evidence="11">Homotetramer.</text>
</comment>
<keyword evidence="6 11" id="KW-0630">Potassium</keyword>
<protein>
    <recommendedName>
        <fullName evidence="11 14">Inosine-5'-monophosphate dehydrogenase</fullName>
        <shortName evidence="11">IMP dehydrogenase</shortName>
        <shortName evidence="11">IMPD</shortName>
        <shortName evidence="11">IMPDH</shortName>
        <ecNumber evidence="11 14">1.1.1.205</ecNumber>
    </recommendedName>
</protein>
<dbReference type="InterPro" id="IPR012099">
    <property type="entry name" value="Midasin"/>
</dbReference>
<dbReference type="Pfam" id="PF17867">
    <property type="entry name" value="AAA_lid_7"/>
    <property type="match status" value="1"/>
</dbReference>
<feature type="binding site" description="in other chain" evidence="11">
    <location>
        <position position="4719"/>
    </location>
    <ligand>
        <name>K(+)</name>
        <dbReference type="ChEBI" id="CHEBI:29103"/>
        <note>ligand shared between two tetrameric partners</note>
    </ligand>
</feature>
<comment type="subcellular location">
    <subcellularLocation>
        <location evidence="11">Cytoplasm</location>
    </subcellularLocation>
    <subcellularLocation>
        <location evidence="1">Nucleus</location>
        <location evidence="1">Nucleolus</location>
    </subcellularLocation>
    <subcellularLocation>
        <location evidence="2">Nucleus</location>
        <location evidence="2">Nucleoplasm</location>
    </subcellularLocation>
</comment>
<dbReference type="CDD" id="cd00381">
    <property type="entry name" value="IMPDH"/>
    <property type="match status" value="1"/>
</dbReference>
<evidence type="ECO:0000256" key="4">
    <source>
        <dbReference type="ARBA" id="ARBA00022741"/>
    </source>
</evidence>
<evidence type="ECO:0000256" key="15">
    <source>
        <dbReference type="SAM" id="MobiDB-lite"/>
    </source>
</evidence>
<feature type="binding site" description="in other chain" evidence="11">
    <location>
        <position position="4724"/>
    </location>
    <ligand>
        <name>K(+)</name>
        <dbReference type="ChEBI" id="CHEBI:29103"/>
        <note>ligand shared between two tetrameric partners</note>
    </ligand>
</feature>
<evidence type="ECO:0000256" key="11">
    <source>
        <dbReference type="HAMAP-Rule" id="MF_03156"/>
    </source>
</evidence>
<feature type="compositionally biased region" description="Low complexity" evidence="15">
    <location>
        <begin position="3876"/>
        <end position="3889"/>
    </location>
</feature>
<evidence type="ECO:0000256" key="3">
    <source>
        <dbReference type="ARBA" id="ARBA00007188"/>
    </source>
</evidence>
<keyword evidence="11 14" id="KW-0479">Metal-binding</keyword>
<evidence type="ECO:0000256" key="8">
    <source>
        <dbReference type="ARBA" id="ARBA00023122"/>
    </source>
</evidence>
<reference evidence="18 19" key="1">
    <citation type="submission" date="2016-04" db="EMBL/GenBank/DDBJ databases">
        <title>The genome of Intoshia linei affirms orthonectids as highly simplified spiralians.</title>
        <authorList>
            <person name="Mikhailov K.V."/>
            <person name="Slusarev G.S."/>
            <person name="Nikitin M.A."/>
            <person name="Logacheva M.D."/>
            <person name="Penin A."/>
            <person name="Aleoshin V."/>
            <person name="Panchin Y.V."/>
        </authorList>
    </citation>
    <scope>NUCLEOTIDE SEQUENCE [LARGE SCALE GENOMIC DNA]</scope>
    <source>
        <strain evidence="18">Intl2013</strain>
        <tissue evidence="18">Whole animal</tissue>
    </source>
</reference>
<dbReference type="GO" id="GO:0046872">
    <property type="term" value="F:metal ion binding"/>
    <property type="evidence" value="ECO:0007669"/>
    <property type="project" value="UniProtKB-UniRule"/>
</dbReference>
<keyword evidence="4 12" id="KW-0547">Nucleotide-binding</keyword>
<feature type="binding site" evidence="11">
    <location>
        <begin position="4717"/>
        <end position="4719"/>
    </location>
    <ligand>
        <name>NAD(+)</name>
        <dbReference type="ChEBI" id="CHEBI:57540"/>
    </ligand>
</feature>
<dbReference type="GO" id="GO:0005654">
    <property type="term" value="C:nucleoplasm"/>
    <property type="evidence" value="ECO:0007669"/>
    <property type="project" value="UniProtKB-SubCell"/>
</dbReference>
<comment type="function">
    <text evidence="11">Catalyzes the conversion of inosine 5'-phosphate (IMP) to xanthosine 5'-phosphate (XMP), the first committed and rate-limiting step in the de novo synthesis of guanine nucleotides, and therefore plays an important role in the regulation of cell growth.</text>
</comment>
<dbReference type="InterPro" id="IPR041190">
    <property type="entry name" value="Midasin_AAA_lid_5"/>
</dbReference>
<evidence type="ECO:0000256" key="9">
    <source>
        <dbReference type="ARBA" id="ARBA00023186"/>
    </source>
</evidence>
<evidence type="ECO:0000256" key="6">
    <source>
        <dbReference type="ARBA" id="ARBA00022958"/>
    </source>
</evidence>
<evidence type="ECO:0000256" key="7">
    <source>
        <dbReference type="ARBA" id="ARBA00023002"/>
    </source>
</evidence>
<feature type="compositionally biased region" description="Polar residues" evidence="15">
    <location>
        <begin position="3801"/>
        <end position="3811"/>
    </location>
</feature>
<dbReference type="InterPro" id="IPR002035">
    <property type="entry name" value="VWF_A"/>
</dbReference>
<keyword evidence="11" id="KW-0963">Cytoplasm</keyword>
<dbReference type="UniPathway" id="UPA00601">
    <property type="reaction ID" value="UER00295"/>
</dbReference>
<feature type="compositionally biased region" description="Basic and acidic residues" evidence="15">
    <location>
        <begin position="3858"/>
        <end position="3874"/>
    </location>
</feature>
<evidence type="ECO:0000256" key="12">
    <source>
        <dbReference type="PIRNR" id="PIRNR010340"/>
    </source>
</evidence>
<dbReference type="PROSITE" id="PS00487">
    <property type="entry name" value="IMP_DH_GMP_RED"/>
    <property type="match status" value="1"/>
</dbReference>
<dbReference type="CDD" id="cd00009">
    <property type="entry name" value="AAA"/>
    <property type="match status" value="1"/>
</dbReference>
<feature type="active site" description="Proton acceptor" evidence="11">
    <location>
        <position position="4822"/>
    </location>
</feature>
<evidence type="ECO:0000256" key="1">
    <source>
        <dbReference type="ARBA" id="ARBA00004604"/>
    </source>
</evidence>
<dbReference type="SMART" id="SM00327">
    <property type="entry name" value="VWA"/>
    <property type="match status" value="1"/>
</dbReference>
<dbReference type="CDD" id="cd04601">
    <property type="entry name" value="CBS_pair_IMPDH"/>
    <property type="match status" value="1"/>
</dbReference>
<feature type="compositionally biased region" description="Acidic residues" evidence="15">
    <location>
        <begin position="3779"/>
        <end position="3795"/>
    </location>
</feature>
<dbReference type="Pfam" id="PF17865">
    <property type="entry name" value="AAA_lid_5"/>
    <property type="match status" value="1"/>
</dbReference>
<dbReference type="PIRSF" id="PIRSF010340">
    <property type="entry name" value="Midasin"/>
    <property type="match status" value="1"/>
</dbReference>
<evidence type="ECO:0000256" key="2">
    <source>
        <dbReference type="ARBA" id="ARBA00004642"/>
    </source>
</evidence>
<dbReference type="PANTHER" id="PTHR48103:SF2">
    <property type="entry name" value="MIDASIN"/>
    <property type="match status" value="1"/>
</dbReference>
<dbReference type="FunFam" id="3.20.20.70:FF:000364">
    <property type="entry name" value="Inosine-5'-monophosphate dehydrogenase 2"/>
    <property type="match status" value="1"/>
</dbReference>